<keyword evidence="3" id="KW-1185">Reference proteome</keyword>
<dbReference type="Proteomes" id="UP000632766">
    <property type="component" value="Unassembled WGS sequence"/>
</dbReference>
<comment type="caution">
    <text evidence="2">The sequence shown here is derived from an EMBL/GenBank/DDBJ whole genome shotgun (WGS) entry which is preliminary data.</text>
</comment>
<organism evidence="2 3">
    <name type="scientific">Amazonocrinis nigriterrae CENA67</name>
    <dbReference type="NCBI Taxonomy" id="2794033"/>
    <lineage>
        <taxon>Bacteria</taxon>
        <taxon>Bacillati</taxon>
        <taxon>Cyanobacteriota</taxon>
        <taxon>Cyanophyceae</taxon>
        <taxon>Nostocales</taxon>
        <taxon>Nostocaceae</taxon>
        <taxon>Amazonocrinis</taxon>
        <taxon>Amazonocrinis nigriterrae</taxon>
    </lineage>
</organism>
<proteinExistence type="predicted"/>
<dbReference type="EMBL" id="JAECZC010000062">
    <property type="protein sequence ID" value="MBH8565459.1"/>
    <property type="molecule type" value="Genomic_DNA"/>
</dbReference>
<evidence type="ECO:0000313" key="2">
    <source>
        <dbReference type="EMBL" id="MBH8565459.1"/>
    </source>
</evidence>
<evidence type="ECO:0000313" key="3">
    <source>
        <dbReference type="Proteomes" id="UP000632766"/>
    </source>
</evidence>
<evidence type="ECO:0000256" key="1">
    <source>
        <dbReference type="SAM" id="MobiDB-lite"/>
    </source>
</evidence>
<gene>
    <name evidence="2" type="ORF">I8748_25340</name>
</gene>
<dbReference type="AlphaFoldDB" id="A0A8J7L9D4"/>
<protein>
    <submittedName>
        <fullName evidence="2">Uncharacterized protein</fullName>
    </submittedName>
</protein>
<name>A0A8J7L9D4_9NOST</name>
<feature type="region of interest" description="Disordered" evidence="1">
    <location>
        <begin position="78"/>
        <end position="98"/>
    </location>
</feature>
<accession>A0A8J7L9D4</accession>
<sequence length="98" mass="11001">MTEERHLLYFELIDQLLKCPNGQEPEVLEAQPELIDAGFVETMLQVATAFAHQGNQDGAQFLFFVARELAKQLGLYPEVPNSEDVNPEVSNPEVANKE</sequence>
<dbReference type="RefSeq" id="WP_198127254.1">
    <property type="nucleotide sequence ID" value="NZ_JAECZC010000062.1"/>
</dbReference>
<reference evidence="2 3" key="1">
    <citation type="journal article" date="2021" name="Int. J. Syst. Evol. Microbiol.">
        <title>Amazonocrinis nigriterrae gen. nov., sp. nov., Atlanticothrix silvestris gen. nov., sp. nov. and Dendronalium phyllosphericum gen. nov., sp. nov., nostocacean cyanobacteria from Brazilian environments.</title>
        <authorList>
            <person name="Alvarenga D.O."/>
            <person name="Andreote A.P.D."/>
            <person name="Branco L.H.Z."/>
            <person name="Delbaje E."/>
            <person name="Cruz R.B."/>
            <person name="Varani A.M."/>
            <person name="Fiore M.F."/>
        </authorList>
    </citation>
    <scope>NUCLEOTIDE SEQUENCE [LARGE SCALE GENOMIC DNA]</scope>
    <source>
        <strain evidence="2 3">CENA67</strain>
    </source>
</reference>